<dbReference type="Gene3D" id="3.30.70.3290">
    <property type="match status" value="2"/>
</dbReference>
<feature type="domain" description="PKS/mFAS DH" evidence="11">
    <location>
        <begin position="2674"/>
        <end position="2962"/>
    </location>
</feature>
<feature type="domain" description="Ketosynthase family 3 (KS3)" evidence="10">
    <location>
        <begin position="1763"/>
        <end position="2189"/>
    </location>
</feature>
<dbReference type="SMART" id="SM00825">
    <property type="entry name" value="PKS_KS"/>
    <property type="match status" value="2"/>
</dbReference>
<dbReference type="InterPro" id="IPR032821">
    <property type="entry name" value="PKS_assoc"/>
</dbReference>
<dbReference type="Pfam" id="PF08659">
    <property type="entry name" value="KR"/>
    <property type="match status" value="2"/>
</dbReference>
<evidence type="ECO:0000256" key="1">
    <source>
        <dbReference type="ARBA" id="ARBA00004792"/>
    </source>
</evidence>
<evidence type="ECO:0000256" key="8">
    <source>
        <dbReference type="PROSITE-ProRule" id="PRU01363"/>
    </source>
</evidence>
<gene>
    <name evidence="12" type="ORF">ACFY8O_33560</name>
</gene>
<feature type="region of interest" description="N-terminal hotdog fold" evidence="8">
    <location>
        <begin position="2674"/>
        <end position="2797"/>
    </location>
</feature>
<dbReference type="CDD" id="cd08956">
    <property type="entry name" value="KR_3_FAS_SDR_x"/>
    <property type="match status" value="2"/>
</dbReference>
<dbReference type="InterPro" id="IPR016035">
    <property type="entry name" value="Acyl_Trfase/lysoPLipase"/>
</dbReference>
<dbReference type="InterPro" id="IPR020806">
    <property type="entry name" value="PKS_PP-bd"/>
</dbReference>
<dbReference type="InterPro" id="IPR001227">
    <property type="entry name" value="Ac_transferase_dom_sf"/>
</dbReference>
<dbReference type="PROSITE" id="PS50075">
    <property type="entry name" value="CARRIER"/>
    <property type="match status" value="2"/>
</dbReference>
<dbReference type="InterPro" id="IPR014043">
    <property type="entry name" value="Acyl_transferase_dom"/>
</dbReference>
<dbReference type="PROSITE" id="PS52019">
    <property type="entry name" value="PKS_MFAS_DH"/>
    <property type="match status" value="2"/>
</dbReference>
<dbReference type="InterPro" id="IPR050091">
    <property type="entry name" value="PKS_NRPS_Biosynth_Enz"/>
</dbReference>
<keyword evidence="2" id="KW-0596">Phosphopantetheine</keyword>
<evidence type="ECO:0000256" key="2">
    <source>
        <dbReference type="ARBA" id="ARBA00022450"/>
    </source>
</evidence>
<dbReference type="Pfam" id="PF16197">
    <property type="entry name" value="KAsynt_C_assoc"/>
    <property type="match status" value="2"/>
</dbReference>
<dbReference type="InterPro" id="IPR014030">
    <property type="entry name" value="Ketoacyl_synth_N"/>
</dbReference>
<dbReference type="InterPro" id="IPR049900">
    <property type="entry name" value="PKS_mFAS_DH"/>
</dbReference>
<sequence>MKQAVADARDSYARLRAVEEAAREPLAVIGMSCRFPGGVQTPEDLWELVAEGRVGIADFPADRGWDLGALYDPEGLRPRSSYIRKGGFIDGAADFDAEFFEISPREALAMDPQQRVLMEASWEAFERAGIDPGTLRGESAGVFVGGVLSGYGSNAGSTQDSEGYLLTGNASSIFSGRLSYTYGFEGPAVTVDTACSSSLTALHLAAQSLRGKESSLAVVGGVMVMSTPDAFTEFSKQRGLAQDGLVKAFAAGADGTAWGEGVGVLLVERLSDARRNGHRVLSVIRGSAVNQDGASNGLTAPNGPSQQRVIRSALDNAGLAASDIDAVEAHGTGTTLGDPIEAQALLATYGQDRPEGRPLLLGSVKSNIGHTQAAAGIAGVIKMVLALQHGVVPPTLNVDEPTPHVDWTAGAVELVTEAVAWPETGRPRRAAVSSFGISGTNAHVILEQAPEAEEPSAGDAPPAVLTGVPAPWPLSAKNAAALHAQGGRLLTFLADAGAPDTDAVAAALVRTRASFTHRAVVLGDERPAALASLADGTADAPGLVHGTARPGAKVAFVFPGQGSQWTGMATGLLTSSPVFAEAMRECADALAPHADWSLLDVLGDEQALGRVDVVQPVLWAVMVSLAKVWQVAGVTPDVVVGHSQGEIAAACAAGILSVEDGARLVALRSRTIAQDLAGQGGMVSLAASAERAAELLGGRDDVWVAAVNGPGATVVAGAPEALAEVSEAAEAADVRARTIPVDYASHTPHVESIRDRLLQVTGALAPRAGSVPMYSSVTVAPLDGDRADARYWYRNLREPVRFADTVTALLGRGIDTFVEISPHPVIAPAIEDLAAAAGHDDVVVSGTLRRDQDESTALTRAAATLWTRGVGISWDTFRNGAGTTATPAGPADGAGLPTYPFQRRRFWMEGAAGTGDATGIGLDPVTHPLLAAATIPAESGTAVLTGRISLPTHPWLADHVLLDAVLLPGTAFLELALAAGRERGCGRVQELTLERPLTLTADTGVTLQVQIAEADESGARTATIHSRTGTADQEEPAEWIRHATATLTAEEVRAPEELGDLQGAWPPAGAAPVELGDIYGALFERGYEYGPAFQGLQAVWRRGDEVFAEVALPEEADAGDFLAHPALLDAALHAMGPGGVFGDEDAVRLPFAWSGVQTWSDGATSLRVRLTAAGGDGVRLLATDAAGTPVASVDTLVLRPLSAADVRAAAPTRSLYVPRWDAWRPATAAALPAVPWHPGTPLAEVVADDPELVLLDCTAQELPGGDVPATAHALVGVVLARVQEWLALETPTRARLAVLTGGGAVGNAPEDLPDPVQAAVRGLLRSVQSEHPGRFVLVDADGGAGGVPVSVVAAAVAEGEPEFAWRGGDVLVPRLVLAGADAAAVSGGGVSWSGGGSVLVTGGTGVIGSAVARHLVAVHGVRDLVLVSRRGEDAPGAGELVADLTASGASVRVEACDAADRAGLRALLDGIEELRGVVHAAGALDDGVVSALTPERLHTVLRPKVDGAWNLHELTRDRDLALFVLFSSAAGVFGSPGQANYAAANVFLDALAVRRRAEGLPAQSLSWGLWEETSELTAALGETGKDRLDRGGLRALGTEEGLALFDQALALDAPHLVPVGLDLSRARAGGRQVAPLLRALVRPVRRTAGTPAGRGWRAQYETTPVDGRESMLVDLVRAQVASVLGHSGTDAVRVDRGFKDLGFDSLTAVELRNRLNEITGTRLPATLVFDYPTPAALGAHLHGLLAGTAVRQDSAVARVVADDEPIAIVGMSCRFPGHVDSPEELWQMLAEGGEGISGFPKDRGWALDSFFDPTGERPGTSLVDQGGFLHDAADFDASFFGISPREAVTMDPQHRMLLELSWEAIERAGVDPTELRGSRTGVFSGLMYHEYAARLRSVPEDVAGFLSNGNAGSVATGRVSYTLGFEGPAVTVDTACSSSLVALDMAVSALQRAECDLALAGGVTVMSTPTIFAEFTRQRGLAHDGRCKAFSDAADGMGVAEGAGVVLVERLSDARRNGHRVLAVIKGSAVNQDGASNGLTAPNGPSQQRVIRQALANAGVAASDVDVVEAHGTGTSLGDPIEAQALLATYGQDRPEGRPLLLGSVKSNIGHTQAAAGIAGVMKMVLALRHGTVPRTLHAERPSEHIDWTAGAVELVTEAVAWPETGRPRRAAVSSFGISGTNAHVILEQAPEAEPERSVERPEPVLTAAEGAVLPWLVSAKSAAALRGQAEHLRAFAAEGADLAATAAGLIGGRTAFDERAVVLAADPAGFAEGLAGLARQDAEAPGLVHGAVRPGANVAFVFPGQGAQWTGMALGLMESSPVFAGSLRACADALAPHTDWNLLDVLGDEQALERVDVVQPALWAVMVSLAKVWQHCGITPSVVVGHSQGEIAAACVAGALSLADGARLVALRSRVIAEELAGRGGMASLTVPHDEAQALIDRYTDGDAEPATGVVIAAVNGPGAVVVAGDEGPLQQLLDGCESDGIRARRIPVTYPSHAPQVEVIKDRLIKELGPIVPERPRVTWRSTVTGEDVGDREADAEYWYRNLRQPVRFAEAVAGLLEDGIDTFVEISPHPVTTAALEDTALQAGGREVVVTGTLRRDEDERTAFLRNAAVLWTRGLGVDWTALTPAPEERAGAVDLPTYAFQRERYWLDAPADFGDPGGVGQEATGHPVLAAAVVPAGTDTILFTGRLTTPAAASPTEHTVFDTPVLPGSALLDWALYAADRLGLPGVAHLEQHQALLLPPDEAVRVQVMAAAPDDSGNRRLTVHAQPDGDAAEWTLYATAELHSRAEETDEAYARLSGTWPPADATPADTAGLYGELFATDQVFGTALQGLRRAWRIGDDIYAEIELLEQPVAELAPRAALLESVCHAWRLADEGGPGTAGALQPTVWRGVRARAGGLDTATGRDTAHDARIVRVRLSPAAEGTLRVRATDADGIPLLGVDQVELRPVTAARLRSAGATAARSLYEVSWERRAFDELAPTPPSILWDGTRSAEEIEAAVADGVRFVLLDAAALDAGRQESDGEHLPGRVREAVTAALARAQQWLADEALADARLAVVTHGAVAVSGTDPVDLAQAAVRGLLRSVQSEHPGRFVLVDADGGAGGVPVSVVAAAVAEGEPEFAWRGGDVLVPRLVLAGADAAAVSGGGVSWSGGGSVLVTGGTGVIGSAVARHLVAVHGVRDLVLVSRRGEDAPGAGELMGELVGLGAEVRVVACDVADRAAVEELIAGVPGLRGVVHAAGAVDDGVMTGLTAERLASVMRPKVDAAWHLHEATRGLELDLFVLFSSVAGVFGSPGQANYAAANVFLDALAVRRRAEGLPAQSLSWGLWEETSELTAALGESGRRRMNAGGVLPLSTEEGLALFDRALAGGLPHSAPVQLDRAQLRRGEDTPALLRGLVRSAPLRSSAPDAQELRGRLSALPAAERQEALLETVRGEIARVLKYGTDDRVSATRPFTELGFDSLTAVELRNRLARMAGTRLPTTLVFDYPTPEALTGRLLEILLPATEPEEWGREAVLRLEAMLDDERDEAEVNKLTARLETLLLRWRERSRTLAGTAPGGGRTQDAGAGELGEVSEEELLRYIDDEIGLS</sequence>
<keyword evidence="4" id="KW-0808">Transferase</keyword>
<dbReference type="InterPro" id="IPR049552">
    <property type="entry name" value="PKS_DH_N"/>
</dbReference>
<protein>
    <submittedName>
        <fullName evidence="12">SDR family NAD(P)-dependent oxidoreductase</fullName>
    </submittedName>
</protein>
<dbReference type="Pfam" id="PF00550">
    <property type="entry name" value="PP-binding"/>
    <property type="match status" value="2"/>
</dbReference>
<dbReference type="InterPro" id="IPR049551">
    <property type="entry name" value="PKS_DH_C"/>
</dbReference>
<dbReference type="InterPro" id="IPR006162">
    <property type="entry name" value="Ppantetheine_attach_site"/>
</dbReference>
<dbReference type="EMBL" id="JBIBEG010000018">
    <property type="protein sequence ID" value="MFF5900828.1"/>
    <property type="molecule type" value="Genomic_DNA"/>
</dbReference>
<feature type="domain" description="Carrier" evidence="9">
    <location>
        <begin position="3434"/>
        <end position="3509"/>
    </location>
</feature>
<keyword evidence="3" id="KW-0597">Phosphoprotein</keyword>
<comment type="caution">
    <text evidence="12">The sequence shown here is derived from an EMBL/GenBank/DDBJ whole genome shotgun (WGS) entry which is preliminary data.</text>
</comment>
<evidence type="ECO:0000256" key="7">
    <source>
        <dbReference type="ARBA" id="ARBA00023315"/>
    </source>
</evidence>
<accession>A0ABW6XGJ7</accession>
<evidence type="ECO:0000256" key="6">
    <source>
        <dbReference type="ARBA" id="ARBA00023268"/>
    </source>
</evidence>
<dbReference type="InterPro" id="IPR057326">
    <property type="entry name" value="KR_dom"/>
</dbReference>
<dbReference type="PROSITE" id="PS00012">
    <property type="entry name" value="PHOSPHOPANTETHEINE"/>
    <property type="match status" value="2"/>
</dbReference>
<evidence type="ECO:0000256" key="5">
    <source>
        <dbReference type="ARBA" id="ARBA00023194"/>
    </source>
</evidence>
<organism evidence="12 13">
    <name type="scientific">Streptomyces argenteolus</name>
    <dbReference type="NCBI Taxonomy" id="67274"/>
    <lineage>
        <taxon>Bacteria</taxon>
        <taxon>Bacillati</taxon>
        <taxon>Actinomycetota</taxon>
        <taxon>Actinomycetes</taxon>
        <taxon>Kitasatosporales</taxon>
        <taxon>Streptomycetaceae</taxon>
        <taxon>Streptomyces</taxon>
    </lineage>
</organism>
<evidence type="ECO:0000256" key="3">
    <source>
        <dbReference type="ARBA" id="ARBA00022553"/>
    </source>
</evidence>
<dbReference type="Pfam" id="PF02801">
    <property type="entry name" value="Ketoacyl-synt_C"/>
    <property type="match status" value="2"/>
</dbReference>
<dbReference type="Pfam" id="PF00109">
    <property type="entry name" value="ketoacyl-synt"/>
    <property type="match status" value="2"/>
</dbReference>
<evidence type="ECO:0000259" key="11">
    <source>
        <dbReference type="PROSITE" id="PS52019"/>
    </source>
</evidence>
<dbReference type="InterPro" id="IPR055123">
    <property type="entry name" value="SpnB-like_Rossmann"/>
</dbReference>
<dbReference type="InterPro" id="IPR042104">
    <property type="entry name" value="PKS_dehydratase_sf"/>
</dbReference>
<dbReference type="SUPFAM" id="SSF53901">
    <property type="entry name" value="Thiolase-like"/>
    <property type="match status" value="2"/>
</dbReference>
<evidence type="ECO:0000313" key="12">
    <source>
        <dbReference type="EMBL" id="MFF5900828.1"/>
    </source>
</evidence>
<keyword evidence="13" id="KW-1185">Reference proteome</keyword>
<evidence type="ECO:0000313" key="13">
    <source>
        <dbReference type="Proteomes" id="UP001602322"/>
    </source>
</evidence>
<dbReference type="PANTHER" id="PTHR43775:SF51">
    <property type="entry name" value="INACTIVE PHENOLPHTHIOCEROL SYNTHESIS POLYKETIDE SYNTHASE TYPE I PKS1-RELATED"/>
    <property type="match status" value="1"/>
</dbReference>
<dbReference type="Gene3D" id="1.10.1200.10">
    <property type="entry name" value="ACP-like"/>
    <property type="match status" value="2"/>
</dbReference>
<dbReference type="SUPFAM" id="SSF52151">
    <property type="entry name" value="FabD/lysophospholipase-like"/>
    <property type="match status" value="2"/>
</dbReference>
<name>A0ABW6XGJ7_9ACTN</name>
<dbReference type="Gene3D" id="3.40.50.720">
    <property type="entry name" value="NAD(P)-binding Rossmann-like Domain"/>
    <property type="match status" value="2"/>
</dbReference>
<dbReference type="Pfam" id="PF22953">
    <property type="entry name" value="SpnB_Rossmann"/>
    <property type="match status" value="2"/>
</dbReference>
<feature type="region of interest" description="C-terminal hotdog fold" evidence="8">
    <location>
        <begin position="1070"/>
        <end position="1207"/>
    </location>
</feature>
<dbReference type="InterPro" id="IPR020807">
    <property type="entry name" value="PKS_DH"/>
</dbReference>
<dbReference type="InterPro" id="IPR016036">
    <property type="entry name" value="Malonyl_transacylase_ACP-bd"/>
</dbReference>
<dbReference type="Proteomes" id="UP001602322">
    <property type="component" value="Unassembled WGS sequence"/>
</dbReference>
<dbReference type="Pfam" id="PF14765">
    <property type="entry name" value="PS-DH"/>
    <property type="match status" value="1"/>
</dbReference>
<feature type="active site" description="Proton acceptor; for dehydratase activity" evidence="8">
    <location>
        <position position="959"/>
    </location>
</feature>
<dbReference type="InterPro" id="IPR009081">
    <property type="entry name" value="PP-bd_ACP"/>
</dbReference>
<dbReference type="SUPFAM" id="SSF47336">
    <property type="entry name" value="ACP-like"/>
    <property type="match status" value="2"/>
</dbReference>
<dbReference type="SUPFAM" id="SSF51735">
    <property type="entry name" value="NAD(P)-binding Rossmann-fold domains"/>
    <property type="match status" value="4"/>
</dbReference>
<dbReference type="PROSITE" id="PS00606">
    <property type="entry name" value="KS3_1"/>
    <property type="match status" value="2"/>
</dbReference>
<reference evidence="12 13" key="1">
    <citation type="submission" date="2024-10" db="EMBL/GenBank/DDBJ databases">
        <title>The Natural Products Discovery Center: Release of the First 8490 Sequenced Strains for Exploring Actinobacteria Biosynthetic Diversity.</title>
        <authorList>
            <person name="Kalkreuter E."/>
            <person name="Kautsar S.A."/>
            <person name="Yang D."/>
            <person name="Bader C.D."/>
            <person name="Teijaro C.N."/>
            <person name="Fluegel L."/>
            <person name="Davis C.M."/>
            <person name="Simpson J.R."/>
            <person name="Lauterbach L."/>
            <person name="Steele A.D."/>
            <person name="Gui C."/>
            <person name="Meng S."/>
            <person name="Li G."/>
            <person name="Viehrig K."/>
            <person name="Ye F."/>
            <person name="Su P."/>
            <person name="Kiefer A.F."/>
            <person name="Nichols A."/>
            <person name="Cepeda A.J."/>
            <person name="Yan W."/>
            <person name="Fan B."/>
            <person name="Jiang Y."/>
            <person name="Adhikari A."/>
            <person name="Zheng C.-J."/>
            <person name="Schuster L."/>
            <person name="Cowan T.M."/>
            <person name="Smanski M.J."/>
            <person name="Chevrette M.G."/>
            <person name="De Carvalho L.P.S."/>
            <person name="Shen B."/>
        </authorList>
    </citation>
    <scope>NUCLEOTIDE SEQUENCE [LARGE SCALE GENOMIC DNA]</scope>
    <source>
        <strain evidence="12 13">NPDC012540</strain>
    </source>
</reference>
<feature type="domain" description="Ketosynthase family 3 (KS3)" evidence="10">
    <location>
        <begin position="23"/>
        <end position="448"/>
    </location>
</feature>
<comment type="pathway">
    <text evidence="1">Antibiotic biosynthesis.</text>
</comment>
<dbReference type="SMART" id="SM00823">
    <property type="entry name" value="PKS_PP"/>
    <property type="match status" value="2"/>
</dbReference>
<dbReference type="InterPro" id="IPR036291">
    <property type="entry name" value="NAD(P)-bd_dom_sf"/>
</dbReference>
<dbReference type="SMART" id="SM01294">
    <property type="entry name" value="PKS_PP_betabranch"/>
    <property type="match status" value="1"/>
</dbReference>
<proteinExistence type="predicted"/>
<comment type="caution">
    <text evidence="8">Lacks conserved residue(s) required for the propagation of feature annotation.</text>
</comment>
<dbReference type="SMART" id="SM00826">
    <property type="entry name" value="PKS_DH"/>
    <property type="match status" value="2"/>
</dbReference>
<dbReference type="CDD" id="cd00833">
    <property type="entry name" value="PKS"/>
    <property type="match status" value="2"/>
</dbReference>
<dbReference type="InterPro" id="IPR013968">
    <property type="entry name" value="PKS_KR"/>
</dbReference>
<dbReference type="InterPro" id="IPR014031">
    <property type="entry name" value="Ketoacyl_synth_C"/>
</dbReference>
<dbReference type="InterPro" id="IPR016039">
    <property type="entry name" value="Thiolase-like"/>
</dbReference>
<evidence type="ECO:0000256" key="4">
    <source>
        <dbReference type="ARBA" id="ARBA00022679"/>
    </source>
</evidence>
<dbReference type="SUPFAM" id="SSF55048">
    <property type="entry name" value="Probable ACP-binding domain of malonyl-CoA ACP transacylase"/>
    <property type="match status" value="2"/>
</dbReference>
<dbReference type="PROSITE" id="PS52004">
    <property type="entry name" value="KS3_2"/>
    <property type="match status" value="2"/>
</dbReference>
<dbReference type="InterPro" id="IPR018201">
    <property type="entry name" value="Ketoacyl_synth_AS"/>
</dbReference>
<dbReference type="Pfam" id="PF21089">
    <property type="entry name" value="PKS_DH_N"/>
    <property type="match status" value="2"/>
</dbReference>
<evidence type="ECO:0000259" key="10">
    <source>
        <dbReference type="PROSITE" id="PS52004"/>
    </source>
</evidence>
<dbReference type="Gene3D" id="3.10.129.110">
    <property type="entry name" value="Polyketide synthase dehydratase"/>
    <property type="match status" value="2"/>
</dbReference>
<dbReference type="Gene3D" id="3.40.366.10">
    <property type="entry name" value="Malonyl-Coenzyme A Acyl Carrier Protein, domain 2"/>
    <property type="match status" value="2"/>
</dbReference>
<dbReference type="Pfam" id="PF00698">
    <property type="entry name" value="Acyl_transf_1"/>
    <property type="match status" value="2"/>
</dbReference>
<feature type="active site" description="Proton donor; for dehydratase activity" evidence="8">
    <location>
        <position position="1129"/>
    </location>
</feature>
<feature type="region of interest" description="C-terminal hotdog fold" evidence="8">
    <location>
        <begin position="2813"/>
        <end position="2962"/>
    </location>
</feature>
<feature type="domain" description="Carrier" evidence="9">
    <location>
        <begin position="1670"/>
        <end position="1745"/>
    </location>
</feature>
<keyword evidence="5" id="KW-0045">Antibiotic biosynthesis</keyword>
<feature type="domain" description="PKS/mFAS DH" evidence="11">
    <location>
        <begin position="927"/>
        <end position="1207"/>
    </location>
</feature>
<dbReference type="Gene3D" id="3.40.47.10">
    <property type="match status" value="2"/>
</dbReference>
<dbReference type="RefSeq" id="WP_387909087.1">
    <property type="nucleotide sequence ID" value="NZ_JBIBEG010000018.1"/>
</dbReference>
<feature type="region of interest" description="N-terminal hotdog fold" evidence="8">
    <location>
        <begin position="927"/>
        <end position="1054"/>
    </location>
</feature>
<keyword evidence="7" id="KW-0012">Acyltransferase</keyword>
<dbReference type="InterPro" id="IPR036736">
    <property type="entry name" value="ACP-like_sf"/>
</dbReference>
<evidence type="ECO:0000259" key="9">
    <source>
        <dbReference type="PROSITE" id="PS50075"/>
    </source>
</evidence>
<dbReference type="SMART" id="SM00822">
    <property type="entry name" value="PKS_KR"/>
    <property type="match status" value="2"/>
</dbReference>
<keyword evidence="6" id="KW-0511">Multifunctional enzyme</keyword>
<dbReference type="SMART" id="SM00827">
    <property type="entry name" value="PKS_AT"/>
    <property type="match status" value="2"/>
</dbReference>
<dbReference type="PANTHER" id="PTHR43775">
    <property type="entry name" value="FATTY ACID SYNTHASE"/>
    <property type="match status" value="1"/>
</dbReference>
<dbReference type="InterPro" id="IPR020841">
    <property type="entry name" value="PKS_Beta-ketoAc_synthase_dom"/>
</dbReference>